<dbReference type="PANTHER" id="PTHR31605:SF0">
    <property type="entry name" value="GLYCEROL-3-PHOSPHATE O-ACYLTRANSFERASE 1"/>
    <property type="match status" value="1"/>
</dbReference>
<dbReference type="InterPro" id="IPR052744">
    <property type="entry name" value="GPAT/DAPAT"/>
</dbReference>
<dbReference type="GO" id="GO:0008654">
    <property type="term" value="P:phospholipid biosynthetic process"/>
    <property type="evidence" value="ECO:0007669"/>
    <property type="project" value="TreeGrafter"/>
</dbReference>
<accession>B5VDW7</accession>
<feature type="non-terminal residue" evidence="2">
    <location>
        <position position="236"/>
    </location>
</feature>
<dbReference type="EMBL" id="ABSV01000087">
    <property type="protein sequence ID" value="EDZ73879.1"/>
    <property type="molecule type" value="Genomic_DNA"/>
</dbReference>
<evidence type="ECO:0000256" key="1">
    <source>
        <dbReference type="SAM" id="MobiDB-lite"/>
    </source>
</evidence>
<dbReference type="Proteomes" id="UP000008988">
    <property type="component" value="Unassembled WGS sequence"/>
</dbReference>
<evidence type="ECO:0000313" key="3">
    <source>
        <dbReference type="Proteomes" id="UP000008988"/>
    </source>
</evidence>
<dbReference type="PANTHER" id="PTHR31605">
    <property type="entry name" value="GLYCEROL-3-PHOSPHATE O-ACYLTRANSFERASE 1"/>
    <property type="match status" value="1"/>
</dbReference>
<gene>
    <name evidence="2" type="ORF">AWRI1631_20870</name>
</gene>
<feature type="compositionally biased region" description="Low complexity" evidence="1">
    <location>
        <begin position="9"/>
        <end position="20"/>
    </location>
</feature>
<dbReference type="AlphaFoldDB" id="B5VDW7"/>
<organism evidence="2 3">
    <name type="scientific">Saccharomyces cerevisiae (strain AWRI1631)</name>
    <name type="common">Baker's yeast</name>
    <dbReference type="NCBI Taxonomy" id="545124"/>
    <lineage>
        <taxon>Eukaryota</taxon>
        <taxon>Fungi</taxon>
        <taxon>Dikarya</taxon>
        <taxon>Ascomycota</taxon>
        <taxon>Saccharomycotina</taxon>
        <taxon>Saccharomycetes</taxon>
        <taxon>Saccharomycetales</taxon>
        <taxon>Saccharomycetaceae</taxon>
        <taxon>Saccharomyces</taxon>
    </lineage>
</organism>
<proteinExistence type="predicted"/>
<sequence length="236" mass="26278">MPAPKLTEKSASSKSTQKTTNYSSIEAKSVKTSADQAYIYQEPSATKKILYSIATWLLYNIFHCFFREIRGRGSFKVPQQGPVIFVAAPHANQFVDPVILMGEVKKSVNRRVSFLIAESSLKQPAIGFLASFFMAIGVVRPQDNLKPAEGTIRVDPTDYKRVIGHDTHFLTDCMPKGLIGLPKSMGFGEIQSIESDTSLTLRKEFKMAKPEIKTALLTGTTYKYAAKVDQSCVYHR</sequence>
<protein>
    <submittedName>
        <fullName evidence="2">YBL011Wp-like protein</fullName>
    </submittedName>
</protein>
<dbReference type="GO" id="GO:0004366">
    <property type="term" value="F:glycerol-3-phosphate O-acyltransferase activity"/>
    <property type="evidence" value="ECO:0007669"/>
    <property type="project" value="TreeGrafter"/>
</dbReference>
<reference evidence="2 3" key="1">
    <citation type="journal article" date="2008" name="FEMS Yeast Res.">
        <title>Comparative genome analysis of a Saccharomyces cerevisiae wine strain.</title>
        <authorList>
            <person name="Borneman A.R."/>
            <person name="Forgan A.H."/>
            <person name="Pretorius I.S."/>
            <person name="Chambers P.J."/>
        </authorList>
    </citation>
    <scope>NUCLEOTIDE SEQUENCE [LARGE SCALE GENOMIC DNA]</scope>
    <source>
        <strain evidence="2 3">AWRI1631</strain>
    </source>
</reference>
<evidence type="ECO:0000313" key="2">
    <source>
        <dbReference type="EMBL" id="EDZ73879.1"/>
    </source>
</evidence>
<dbReference type="GO" id="GO:0016287">
    <property type="term" value="F:glycerone-phosphate O-acyltransferase activity"/>
    <property type="evidence" value="ECO:0007669"/>
    <property type="project" value="TreeGrafter"/>
</dbReference>
<feature type="region of interest" description="Disordered" evidence="1">
    <location>
        <begin position="1"/>
        <end position="21"/>
    </location>
</feature>
<name>B5VDW7_YEAS6</name>
<comment type="caution">
    <text evidence="2">The sequence shown here is derived from an EMBL/GenBank/DDBJ whole genome shotgun (WGS) entry which is preliminary data.</text>
</comment>